<gene>
    <name evidence="1" type="ORF">H9935_06090</name>
</gene>
<feature type="non-terminal residue" evidence="1">
    <location>
        <position position="66"/>
    </location>
</feature>
<reference evidence="1" key="2">
    <citation type="submission" date="2021-04" db="EMBL/GenBank/DDBJ databases">
        <authorList>
            <person name="Gilroy R."/>
        </authorList>
    </citation>
    <scope>NUCLEOTIDE SEQUENCE</scope>
    <source>
        <strain evidence="1">ChiSxjej6B18-287</strain>
    </source>
</reference>
<protein>
    <submittedName>
        <fullName evidence="1">Metallopeptidase</fullName>
    </submittedName>
</protein>
<dbReference type="AlphaFoldDB" id="A0A9D2N3W7"/>
<sequence length="66" mass="7482">MAREMEKRIEDVCSRILISSRNELYIHLRFFDVALSAFTYVMGEQNGELGTDGVGIYYDPGYLGGL</sequence>
<accession>A0A9D2N3W7</accession>
<evidence type="ECO:0000313" key="2">
    <source>
        <dbReference type="Proteomes" id="UP000823893"/>
    </source>
</evidence>
<dbReference type="EMBL" id="DWWV01000074">
    <property type="protein sequence ID" value="HJC10371.1"/>
    <property type="molecule type" value="Genomic_DNA"/>
</dbReference>
<evidence type="ECO:0000313" key="1">
    <source>
        <dbReference type="EMBL" id="HJC10371.1"/>
    </source>
</evidence>
<comment type="caution">
    <text evidence="1">The sequence shown here is derived from an EMBL/GenBank/DDBJ whole genome shotgun (WGS) entry which is preliminary data.</text>
</comment>
<reference evidence="1" key="1">
    <citation type="journal article" date="2021" name="PeerJ">
        <title>Extensive microbial diversity within the chicken gut microbiome revealed by metagenomics and culture.</title>
        <authorList>
            <person name="Gilroy R."/>
            <person name="Ravi A."/>
            <person name="Getino M."/>
            <person name="Pursley I."/>
            <person name="Horton D.L."/>
            <person name="Alikhan N.F."/>
            <person name="Baker D."/>
            <person name="Gharbi K."/>
            <person name="Hall N."/>
            <person name="Watson M."/>
            <person name="Adriaenssens E.M."/>
            <person name="Foster-Nyarko E."/>
            <person name="Jarju S."/>
            <person name="Secka A."/>
            <person name="Antonio M."/>
            <person name="Oren A."/>
            <person name="Chaudhuri R.R."/>
            <person name="La Ragione R."/>
            <person name="Hildebrand F."/>
            <person name="Pallen M.J."/>
        </authorList>
    </citation>
    <scope>NUCLEOTIDE SEQUENCE</scope>
    <source>
        <strain evidence="1">ChiSxjej6B18-287</strain>
    </source>
</reference>
<organism evidence="1 2">
    <name type="scientific">Candidatus Blautia merdigallinarum</name>
    <dbReference type="NCBI Taxonomy" id="2838495"/>
    <lineage>
        <taxon>Bacteria</taxon>
        <taxon>Bacillati</taxon>
        <taxon>Bacillota</taxon>
        <taxon>Clostridia</taxon>
        <taxon>Lachnospirales</taxon>
        <taxon>Lachnospiraceae</taxon>
        <taxon>Blautia</taxon>
    </lineage>
</organism>
<proteinExistence type="predicted"/>
<dbReference type="Proteomes" id="UP000823893">
    <property type="component" value="Unassembled WGS sequence"/>
</dbReference>
<name>A0A9D2N3W7_9FIRM</name>